<dbReference type="PANTHER" id="PTHR34138:SF1">
    <property type="entry name" value="CELL SHAPE-DETERMINING PROTEIN MREC"/>
    <property type="match status" value="1"/>
</dbReference>
<evidence type="ECO:0000256" key="2">
    <source>
        <dbReference type="SAM" id="Coils"/>
    </source>
</evidence>
<organism evidence="4 5">
    <name type="scientific">Dysosmobacter acutus</name>
    <dbReference type="NCBI Taxonomy" id="2841504"/>
    <lineage>
        <taxon>Bacteria</taxon>
        <taxon>Bacillati</taxon>
        <taxon>Bacillota</taxon>
        <taxon>Clostridia</taxon>
        <taxon>Eubacteriales</taxon>
        <taxon>Oscillospiraceae</taxon>
        <taxon>Dysosmobacter</taxon>
    </lineage>
</organism>
<evidence type="ECO:0000256" key="1">
    <source>
        <dbReference type="PIRNR" id="PIRNR038471"/>
    </source>
</evidence>
<evidence type="ECO:0000313" key="5">
    <source>
        <dbReference type="Proteomes" id="UP000787672"/>
    </source>
</evidence>
<dbReference type="Proteomes" id="UP000787672">
    <property type="component" value="Unassembled WGS sequence"/>
</dbReference>
<dbReference type="PIRSF" id="PIRSF038471">
    <property type="entry name" value="MreC"/>
    <property type="match status" value="1"/>
</dbReference>
<keyword evidence="1" id="KW-0133">Cell shape</keyword>
<dbReference type="RefSeq" id="WP_216558209.1">
    <property type="nucleotide sequence ID" value="NZ_JAHLQN010000001.1"/>
</dbReference>
<proteinExistence type="inferred from homology"/>
<comment type="caution">
    <text evidence="4">The sequence shown here is derived from an EMBL/GenBank/DDBJ whole genome shotgun (WGS) entry which is preliminary data.</text>
</comment>
<gene>
    <name evidence="4" type="primary">mreC</name>
    <name evidence="4" type="ORF">KQI82_02405</name>
</gene>
<comment type="similarity">
    <text evidence="1">Belongs to the MreC family.</text>
</comment>
<comment type="function">
    <text evidence="1">Involved in formation and maintenance of cell shape.</text>
</comment>
<reference evidence="4 5" key="1">
    <citation type="submission" date="2021-06" db="EMBL/GenBank/DDBJ databases">
        <authorList>
            <person name="Sun Q."/>
            <person name="Li D."/>
        </authorList>
    </citation>
    <scope>NUCLEOTIDE SEQUENCE [LARGE SCALE GENOMIC DNA]</scope>
    <source>
        <strain evidence="4 5">MSJ-2</strain>
    </source>
</reference>
<accession>A0ABS6F668</accession>
<name>A0ABS6F668_9FIRM</name>
<sequence>MKHFLKKHGLWILFAAAVIAVALSVMSVFTNTSAPLTNLAGIITSPFRSAFTSVAEWFNDKQAYYADYKALEEENAELRNRIAKMEEAIRQSEADSEENARLRSLLNLREQRKDFDLESARITARNTSNWTSSLTLNRGTDHGVAVGDCVVNEQHYLVGVVSEAGLNWCTVLTIIDTDTQLGAMVFRTDEIGVASGDFNLMGEKRLKLSYLPADSTLLNGDLIITSGVGGYYPTGLVIGSVEEVKLDDSGLTQYAVIAPMVDFDGLSQVFIIKGFDIVE</sequence>
<dbReference type="PANTHER" id="PTHR34138">
    <property type="entry name" value="CELL SHAPE-DETERMINING PROTEIN MREC"/>
    <property type="match status" value="1"/>
</dbReference>
<feature type="domain" description="Rod shape-determining protein MreC beta-barrel core" evidence="3">
    <location>
        <begin position="122"/>
        <end position="273"/>
    </location>
</feature>
<keyword evidence="5" id="KW-1185">Reference proteome</keyword>
<keyword evidence="2" id="KW-0175">Coiled coil</keyword>
<protein>
    <recommendedName>
        <fullName evidence="1">Cell shape-determining protein MreC</fullName>
    </recommendedName>
    <alternativeName>
        <fullName evidence="1">Cell shape protein MreC</fullName>
    </alternativeName>
</protein>
<evidence type="ECO:0000313" key="4">
    <source>
        <dbReference type="EMBL" id="MBU5625786.1"/>
    </source>
</evidence>
<dbReference type="InterPro" id="IPR007221">
    <property type="entry name" value="MreC"/>
</dbReference>
<dbReference type="Pfam" id="PF04085">
    <property type="entry name" value="MreC"/>
    <property type="match status" value="1"/>
</dbReference>
<feature type="coiled-coil region" evidence="2">
    <location>
        <begin position="61"/>
        <end position="95"/>
    </location>
</feature>
<evidence type="ECO:0000259" key="3">
    <source>
        <dbReference type="Pfam" id="PF04085"/>
    </source>
</evidence>
<dbReference type="InterPro" id="IPR055342">
    <property type="entry name" value="MreC_beta-barrel_core"/>
</dbReference>
<dbReference type="NCBIfam" id="TIGR00219">
    <property type="entry name" value="mreC"/>
    <property type="match status" value="1"/>
</dbReference>
<dbReference type="EMBL" id="JAHLQN010000001">
    <property type="protein sequence ID" value="MBU5625786.1"/>
    <property type="molecule type" value="Genomic_DNA"/>
</dbReference>